<dbReference type="GO" id="GO:0000139">
    <property type="term" value="C:Golgi membrane"/>
    <property type="evidence" value="ECO:0007669"/>
    <property type="project" value="UniProtKB-SubCell"/>
</dbReference>
<evidence type="ECO:0000313" key="13">
    <source>
        <dbReference type="EMBL" id="GAM40737.1"/>
    </source>
</evidence>
<dbReference type="Pfam" id="PF05739">
    <property type="entry name" value="SNARE"/>
    <property type="match status" value="1"/>
</dbReference>
<keyword evidence="4 11" id="KW-0812">Transmembrane</keyword>
<keyword evidence="6 11" id="KW-1133">Transmembrane helix</keyword>
<dbReference type="PROSITE" id="PS00914">
    <property type="entry name" value="SYNTAXIN"/>
    <property type="match status" value="1"/>
</dbReference>
<comment type="similarity">
    <text evidence="2">Belongs to the syntaxin family.</text>
</comment>
<evidence type="ECO:0000256" key="10">
    <source>
        <dbReference type="SAM" id="MobiDB-lite"/>
    </source>
</evidence>
<proteinExistence type="inferred from homology"/>
<evidence type="ECO:0000259" key="12">
    <source>
        <dbReference type="PROSITE" id="PS50192"/>
    </source>
</evidence>
<dbReference type="PANTHER" id="PTHR19957:SF83">
    <property type="entry name" value="SYNTAXIN-16"/>
    <property type="match status" value="1"/>
</dbReference>
<keyword evidence="7" id="KW-0333">Golgi apparatus</keyword>
<gene>
    <name evidence="13" type="ORF">TCE0_039f13319</name>
</gene>
<dbReference type="GO" id="GO:0031201">
    <property type="term" value="C:SNARE complex"/>
    <property type="evidence" value="ECO:0007669"/>
    <property type="project" value="TreeGrafter"/>
</dbReference>
<dbReference type="InterPro" id="IPR045242">
    <property type="entry name" value="Syntaxin"/>
</dbReference>
<protein>
    <recommendedName>
        <fullName evidence="12">t-SNARE coiled-coil homology domain-containing protein</fullName>
    </recommendedName>
</protein>
<dbReference type="InterPro" id="IPR010989">
    <property type="entry name" value="SNARE"/>
</dbReference>
<dbReference type="Gene3D" id="1.20.58.70">
    <property type="match status" value="1"/>
</dbReference>
<evidence type="ECO:0000256" key="5">
    <source>
        <dbReference type="ARBA" id="ARBA00022927"/>
    </source>
</evidence>
<comment type="subcellular location">
    <subcellularLocation>
        <location evidence="1">Golgi apparatus membrane</location>
        <topology evidence="1">Single-pass type IV membrane protein</topology>
    </subcellularLocation>
</comment>
<name>A0A6N4SLY9_TALPI</name>
<dbReference type="GO" id="GO:0048278">
    <property type="term" value="P:vesicle docking"/>
    <property type="evidence" value="ECO:0007669"/>
    <property type="project" value="TreeGrafter"/>
</dbReference>
<dbReference type="FunFam" id="1.20.58.70:FF:000021">
    <property type="entry name" value="SNARE complex subunit (Tlg2)"/>
    <property type="match status" value="1"/>
</dbReference>
<evidence type="ECO:0000256" key="7">
    <source>
        <dbReference type="ARBA" id="ARBA00023034"/>
    </source>
</evidence>
<keyword evidence="5" id="KW-0653">Protein transport</keyword>
<dbReference type="InterPro" id="IPR000727">
    <property type="entry name" value="T_SNARE_dom"/>
</dbReference>
<keyword evidence="14" id="KW-1185">Reference proteome</keyword>
<dbReference type="GO" id="GO:0006886">
    <property type="term" value="P:intracellular protein transport"/>
    <property type="evidence" value="ECO:0007669"/>
    <property type="project" value="InterPro"/>
</dbReference>
<sequence>MWRDRTNLYISYRQSFAHHPTKKPRYFGPSQGAFTDSPSLSEERRGLIAGADGLEDDGDAVIEMDLLPPRWVDIQEEVSEVLADIAQKSARLDKLHQKHILPSFGDEGARKEEEAIIEQYTQEITRGFHACQNAIQRIDGLVREQKQLGAVTKGDETMAKNIQISLAARVQESSARFRKKQSTYLRKLRELEGMASPFERVSTPIQSQYSDPSLMESDADKSFSQTTLQQTSQKHQQQQQQLVVGGVNDVAIAQREREINDIAKGIIELSDIFRELQTMIIDQGTMLDRIDYNVERMATDVKQADTELKVASNYQRKTTKRKIILLLILVMIAMIVLLALKPKRHSNSNSTDTITPPPQEDVANDQQIPPRLMRRISRSWDEGDTRRRRNHYHGYWQRDANNYYDLDSLFSSGLLN</sequence>
<dbReference type="PANTHER" id="PTHR19957">
    <property type="entry name" value="SYNTAXIN"/>
    <property type="match status" value="1"/>
</dbReference>
<feature type="transmembrane region" description="Helical" evidence="11">
    <location>
        <begin position="323"/>
        <end position="340"/>
    </location>
</feature>
<feature type="region of interest" description="Disordered" evidence="10">
    <location>
        <begin position="345"/>
        <end position="368"/>
    </location>
</feature>
<organism evidence="13 14">
    <name type="scientific">Talaromyces pinophilus</name>
    <name type="common">Penicillium pinophilum</name>
    <dbReference type="NCBI Taxonomy" id="128442"/>
    <lineage>
        <taxon>Eukaryota</taxon>
        <taxon>Fungi</taxon>
        <taxon>Dikarya</taxon>
        <taxon>Ascomycota</taxon>
        <taxon>Pezizomycotina</taxon>
        <taxon>Eurotiomycetes</taxon>
        <taxon>Eurotiomycetidae</taxon>
        <taxon>Eurotiales</taxon>
        <taxon>Trichocomaceae</taxon>
        <taxon>Talaromyces</taxon>
        <taxon>Talaromyces sect. Talaromyces</taxon>
    </lineage>
</organism>
<keyword evidence="8" id="KW-0175">Coiled coil</keyword>
<evidence type="ECO:0000256" key="6">
    <source>
        <dbReference type="ARBA" id="ARBA00022989"/>
    </source>
</evidence>
<comment type="caution">
    <text evidence="13">The sequence shown here is derived from an EMBL/GenBank/DDBJ whole genome shotgun (WGS) entry which is preliminary data.</text>
</comment>
<dbReference type="InterPro" id="IPR006012">
    <property type="entry name" value="Syntaxin/epimorphin_CS"/>
</dbReference>
<keyword evidence="3" id="KW-0813">Transport</keyword>
<dbReference type="SUPFAM" id="SSF47661">
    <property type="entry name" value="t-snare proteins"/>
    <property type="match status" value="1"/>
</dbReference>
<accession>A0A6N4SLY9</accession>
<feature type="region of interest" description="Disordered" evidence="10">
    <location>
        <begin position="204"/>
        <end position="232"/>
    </location>
</feature>
<reference evidence="14" key="1">
    <citation type="journal article" date="2015" name="Genome Announc.">
        <title>Draft genome sequence of Talaromyces cellulolyticus strain Y-94, a source of lignocellulosic biomass-degrading enzymes.</title>
        <authorList>
            <person name="Fujii T."/>
            <person name="Koike H."/>
            <person name="Sawayama S."/>
            <person name="Yano S."/>
            <person name="Inoue H."/>
        </authorList>
    </citation>
    <scope>NUCLEOTIDE SEQUENCE [LARGE SCALE GENOMIC DNA]</scope>
    <source>
        <strain evidence="14">Y-94</strain>
    </source>
</reference>
<dbReference type="PROSITE" id="PS50192">
    <property type="entry name" value="T_SNARE"/>
    <property type="match status" value="1"/>
</dbReference>
<evidence type="ECO:0000256" key="3">
    <source>
        <dbReference type="ARBA" id="ARBA00022448"/>
    </source>
</evidence>
<dbReference type="CDD" id="cd15845">
    <property type="entry name" value="SNARE_syntaxin16"/>
    <property type="match status" value="1"/>
</dbReference>
<feature type="domain" description="T-SNARE coiled-coil homology" evidence="12">
    <location>
        <begin position="249"/>
        <end position="311"/>
    </location>
</feature>
<evidence type="ECO:0000256" key="1">
    <source>
        <dbReference type="ARBA" id="ARBA00004409"/>
    </source>
</evidence>
<evidence type="ECO:0000256" key="2">
    <source>
        <dbReference type="ARBA" id="ARBA00009063"/>
    </source>
</evidence>
<evidence type="ECO:0000256" key="4">
    <source>
        <dbReference type="ARBA" id="ARBA00022692"/>
    </source>
</evidence>
<dbReference type="SMART" id="SM00397">
    <property type="entry name" value="t_SNARE"/>
    <property type="match status" value="1"/>
</dbReference>
<feature type="compositionally biased region" description="Low complexity" evidence="10">
    <location>
        <begin position="222"/>
        <end position="232"/>
    </location>
</feature>
<keyword evidence="9 11" id="KW-0472">Membrane</keyword>
<evidence type="ECO:0000256" key="11">
    <source>
        <dbReference type="SAM" id="Phobius"/>
    </source>
</evidence>
<evidence type="ECO:0000313" key="14">
    <source>
        <dbReference type="Proteomes" id="UP000053095"/>
    </source>
</evidence>
<evidence type="ECO:0000256" key="8">
    <source>
        <dbReference type="ARBA" id="ARBA00023054"/>
    </source>
</evidence>
<dbReference type="GO" id="GO:0000149">
    <property type="term" value="F:SNARE binding"/>
    <property type="evidence" value="ECO:0007669"/>
    <property type="project" value="TreeGrafter"/>
</dbReference>
<dbReference type="GO" id="GO:0006906">
    <property type="term" value="P:vesicle fusion"/>
    <property type="evidence" value="ECO:0007669"/>
    <property type="project" value="TreeGrafter"/>
</dbReference>
<dbReference type="Proteomes" id="UP000053095">
    <property type="component" value="Unassembled WGS sequence"/>
</dbReference>
<dbReference type="EMBL" id="DF933835">
    <property type="protein sequence ID" value="GAM40737.1"/>
    <property type="molecule type" value="Genomic_DNA"/>
</dbReference>
<evidence type="ECO:0000256" key="9">
    <source>
        <dbReference type="ARBA" id="ARBA00023136"/>
    </source>
</evidence>
<dbReference type="GO" id="GO:0005484">
    <property type="term" value="F:SNAP receptor activity"/>
    <property type="evidence" value="ECO:0007669"/>
    <property type="project" value="InterPro"/>
</dbReference>
<dbReference type="AlphaFoldDB" id="A0A6N4SLY9"/>